<reference evidence="2" key="1">
    <citation type="submission" date="2020-08" db="EMBL/GenBank/DDBJ databases">
        <title>Genome public.</title>
        <authorList>
            <person name="Liu C."/>
            <person name="Sun Q."/>
        </authorList>
    </citation>
    <scope>NUCLEOTIDE SEQUENCE</scope>
    <source>
        <strain evidence="2">NSJ-31</strain>
    </source>
</reference>
<name>A0A926DXK4_9FIRM</name>
<gene>
    <name evidence="2" type="ORF">H8711_03305</name>
</gene>
<accession>A0A926DXK4</accession>
<protein>
    <submittedName>
        <fullName evidence="2">Uncharacterized protein</fullName>
    </submittedName>
</protein>
<keyword evidence="1" id="KW-0472">Membrane</keyword>
<organism evidence="2 3">
    <name type="scientific">Ligaoa zhengdingensis</name>
    <dbReference type="NCBI Taxonomy" id="2763658"/>
    <lineage>
        <taxon>Bacteria</taxon>
        <taxon>Bacillati</taxon>
        <taxon>Bacillota</taxon>
        <taxon>Clostridia</taxon>
        <taxon>Eubacteriales</taxon>
        <taxon>Oscillospiraceae</taxon>
        <taxon>Ligaoa</taxon>
    </lineage>
</organism>
<sequence>MENFDQQVQFILLTAALLALIFVILYLVGRKKNREFQEHREEILSLHKIGPRDIVLLKDGRRVTITEPIDDGTAFSAETIPDSIFKRADKLTVQADEIEKIEYYANP</sequence>
<feature type="transmembrane region" description="Helical" evidence="1">
    <location>
        <begin position="6"/>
        <end position="28"/>
    </location>
</feature>
<dbReference type="Proteomes" id="UP000653127">
    <property type="component" value="Unassembled WGS sequence"/>
</dbReference>
<dbReference type="RefSeq" id="WP_249282120.1">
    <property type="nucleotide sequence ID" value="NZ_JACRST010000003.1"/>
</dbReference>
<evidence type="ECO:0000313" key="3">
    <source>
        <dbReference type="Proteomes" id="UP000653127"/>
    </source>
</evidence>
<evidence type="ECO:0000313" key="2">
    <source>
        <dbReference type="EMBL" id="MBC8545966.1"/>
    </source>
</evidence>
<dbReference type="AlphaFoldDB" id="A0A926DXK4"/>
<keyword evidence="1" id="KW-0812">Transmembrane</keyword>
<proteinExistence type="predicted"/>
<keyword evidence="1" id="KW-1133">Transmembrane helix</keyword>
<dbReference type="EMBL" id="JACRST010000003">
    <property type="protein sequence ID" value="MBC8545966.1"/>
    <property type="molecule type" value="Genomic_DNA"/>
</dbReference>
<keyword evidence="3" id="KW-1185">Reference proteome</keyword>
<comment type="caution">
    <text evidence="2">The sequence shown here is derived from an EMBL/GenBank/DDBJ whole genome shotgun (WGS) entry which is preliminary data.</text>
</comment>
<evidence type="ECO:0000256" key="1">
    <source>
        <dbReference type="SAM" id="Phobius"/>
    </source>
</evidence>